<keyword evidence="2" id="KW-1185">Reference proteome</keyword>
<dbReference type="Pfam" id="PF02992">
    <property type="entry name" value="Transposase_21"/>
    <property type="match status" value="1"/>
</dbReference>
<organism evidence="1 2">
    <name type="scientific">Frankliniella fusca</name>
    <dbReference type="NCBI Taxonomy" id="407009"/>
    <lineage>
        <taxon>Eukaryota</taxon>
        <taxon>Metazoa</taxon>
        <taxon>Ecdysozoa</taxon>
        <taxon>Arthropoda</taxon>
        <taxon>Hexapoda</taxon>
        <taxon>Insecta</taxon>
        <taxon>Pterygota</taxon>
        <taxon>Neoptera</taxon>
        <taxon>Paraneoptera</taxon>
        <taxon>Thysanoptera</taxon>
        <taxon>Terebrantia</taxon>
        <taxon>Thripoidea</taxon>
        <taxon>Thripidae</taxon>
        <taxon>Frankliniella</taxon>
    </lineage>
</organism>
<protein>
    <submittedName>
        <fullName evidence="1">E3 ubiquitin-protein ligase RNF186</fullName>
    </submittedName>
</protein>
<reference evidence="1" key="2">
    <citation type="journal article" date="2023" name="BMC Genomics">
        <title>Pest status, molecular evolution, and epigenetic factors derived from the genome assembly of Frankliniella fusca, a thysanopteran phytovirus vector.</title>
        <authorList>
            <person name="Catto M.A."/>
            <person name="Labadie P.E."/>
            <person name="Jacobson A.L."/>
            <person name="Kennedy G.G."/>
            <person name="Srinivasan R."/>
            <person name="Hunt B.G."/>
        </authorList>
    </citation>
    <scope>NUCLEOTIDE SEQUENCE</scope>
    <source>
        <strain evidence="1">PL_HMW_Pooled</strain>
    </source>
</reference>
<dbReference type="PANTHER" id="PTHR46579:SF1">
    <property type="entry name" value="F5_8 TYPE C DOMAIN-CONTAINING PROTEIN"/>
    <property type="match status" value="1"/>
</dbReference>
<dbReference type="InterPro" id="IPR004242">
    <property type="entry name" value="Transposase_21"/>
</dbReference>
<reference evidence="1" key="1">
    <citation type="submission" date="2021-07" db="EMBL/GenBank/DDBJ databases">
        <authorList>
            <person name="Catto M.A."/>
            <person name="Jacobson A."/>
            <person name="Kennedy G."/>
            <person name="Labadie P."/>
            <person name="Hunt B.G."/>
            <person name="Srinivasan R."/>
        </authorList>
    </citation>
    <scope>NUCLEOTIDE SEQUENCE</scope>
    <source>
        <strain evidence="1">PL_HMW_Pooled</strain>
        <tissue evidence="1">Head</tissue>
    </source>
</reference>
<comment type="caution">
    <text evidence="1">The sequence shown here is derived from an EMBL/GenBank/DDBJ whole genome shotgun (WGS) entry which is preliminary data.</text>
</comment>
<dbReference type="PANTHER" id="PTHR46579">
    <property type="entry name" value="F5/8 TYPE C DOMAIN-CONTAINING PROTEIN-RELATED"/>
    <property type="match status" value="1"/>
</dbReference>
<evidence type="ECO:0000313" key="1">
    <source>
        <dbReference type="EMBL" id="KAK3924421.1"/>
    </source>
</evidence>
<proteinExistence type="predicted"/>
<evidence type="ECO:0000313" key="2">
    <source>
        <dbReference type="Proteomes" id="UP001219518"/>
    </source>
</evidence>
<name>A0AAE1HPH3_9NEOP</name>
<dbReference type="AlphaFoldDB" id="A0AAE1HPH3"/>
<dbReference type="EMBL" id="JAHWGI010001183">
    <property type="protein sequence ID" value="KAK3924421.1"/>
    <property type="molecule type" value="Genomic_DNA"/>
</dbReference>
<dbReference type="Proteomes" id="UP001219518">
    <property type="component" value="Unassembled WGS sequence"/>
</dbReference>
<accession>A0AAE1HPH3</accession>
<gene>
    <name evidence="1" type="ORF">KUF71_012372</name>
</gene>
<sequence>MSVNEAILQIIDLYLKNRESKSGLRRVVKSMTRLLPYGHRLPSSNFILNLVESLAPSVTEEIHCFCKVCILYTEAESSDQPCPVCEKVTPQGKFYTFSVRGIVKYLFECRNLASILDSKTVNSDDGLIRDVSDGSVYKTLNMNRSNYDLTIILNSDGVKVKKNSQSELWVLLGSFVEIPLHLRDSFIVVFGLWYDEVQPDNMNTFLKPFAEEMVSINQQPVEWTHPLTSDRHESRVQVQLAVADAPARAKMQNILNFNGKHGCNLCEIKSVKCRHDPAYQKRKRIYQYEHNLFLRTEERMHRQAEQAVQSGKNVKGVKGPSILSIIPSIDISICFIPEYMHSVLLGVVKSLITIWIEKRGPWSIKKSVGNIDCLLMDILHPDFVHRVSRKLDKLSYWKASDFYYFLLFESLPILKEFLPGDYYQHLILLVRSIFQLLRRNISNHDLEEADPCLKLFVNKFSGMYPERDLTYNVHQLLHLSLCVKRHGPLSCNSAFAFEGINGIIAKATHGTYNIGMEIVNNIKICQGATVLKKVTEGLHVHQIPSVFYKLESLGDEKRNIEISQEERDLINGDFKMYSRAKVGYEVFTSLIHKKLKSANFHVKFKLNGEVEYASIKYFFVRNGNLSACLKMYKVDHLNVIYNSEILKTIAHLVPVKDTDKSIIVNGETLASFVKVGKVKNYLFERPNLLHQVM</sequence>